<evidence type="ECO:0000256" key="6">
    <source>
        <dbReference type="ARBA" id="ARBA00022741"/>
    </source>
</evidence>
<dbReference type="GO" id="GO:0046872">
    <property type="term" value="F:metal ion binding"/>
    <property type="evidence" value="ECO:0007669"/>
    <property type="project" value="UniProtKB-KW"/>
</dbReference>
<dbReference type="InterPro" id="IPR043519">
    <property type="entry name" value="NT_sf"/>
</dbReference>
<evidence type="ECO:0000256" key="9">
    <source>
        <dbReference type="ARBA" id="ARBA00034531"/>
    </source>
</evidence>
<dbReference type="AlphaFoldDB" id="A0A314ZXH7"/>
<evidence type="ECO:0000256" key="8">
    <source>
        <dbReference type="ARBA" id="ARBA00022842"/>
    </source>
</evidence>
<evidence type="ECO:0000259" key="13">
    <source>
        <dbReference type="Pfam" id="PF01909"/>
    </source>
</evidence>
<dbReference type="InterPro" id="IPR052038">
    <property type="entry name" value="Type-VII_TA_antitoxin"/>
</dbReference>
<evidence type="ECO:0000256" key="1">
    <source>
        <dbReference type="ARBA" id="ARBA00001946"/>
    </source>
</evidence>
<evidence type="ECO:0000313" key="14">
    <source>
        <dbReference type="EMBL" id="PQV42687.1"/>
    </source>
</evidence>
<sequence>MSAVMEQVSGRGEAKRIPPRLDEIKLLIKEHRGETRQEYKAEVVGIFWSYARGEEKPGSDVDVLVNFDTEATLFDLVGLADYLEDLLELPMDVVSKRALHPRMQDNFLKEMVVL</sequence>
<evidence type="ECO:0000313" key="15">
    <source>
        <dbReference type="Proteomes" id="UP000251060"/>
    </source>
</evidence>
<dbReference type="EMBL" id="PVBU01000005">
    <property type="protein sequence ID" value="PQV42687.1"/>
    <property type="molecule type" value="Genomic_DNA"/>
</dbReference>
<evidence type="ECO:0000256" key="11">
    <source>
        <dbReference type="ARBA" id="ARBA00047518"/>
    </source>
</evidence>
<keyword evidence="7" id="KW-0067">ATP-binding</keyword>
<dbReference type="Pfam" id="PF01909">
    <property type="entry name" value="NTP_transf_2"/>
    <property type="match status" value="1"/>
</dbReference>
<organism evidence="14 15">
    <name type="scientific">Methanohalophilus euhalobius</name>
    <dbReference type="NCBI Taxonomy" id="51203"/>
    <lineage>
        <taxon>Archaea</taxon>
        <taxon>Methanobacteriati</taxon>
        <taxon>Methanobacteriota</taxon>
        <taxon>Stenosarchaea group</taxon>
        <taxon>Methanomicrobia</taxon>
        <taxon>Methanosarcinales</taxon>
        <taxon>Methanosarcinaceae</taxon>
        <taxon>Methanohalophilus</taxon>
    </lineage>
</organism>
<keyword evidence="8" id="KW-0460">Magnesium</keyword>
<dbReference type="GO" id="GO:0070733">
    <property type="term" value="F:AMPylase activity"/>
    <property type="evidence" value="ECO:0007669"/>
    <property type="project" value="UniProtKB-EC"/>
</dbReference>
<comment type="cofactor">
    <cofactor evidence="1">
        <name>Mg(2+)</name>
        <dbReference type="ChEBI" id="CHEBI:18420"/>
    </cofactor>
</comment>
<dbReference type="CDD" id="cd05403">
    <property type="entry name" value="NT_KNTase_like"/>
    <property type="match status" value="1"/>
</dbReference>
<protein>
    <recommendedName>
        <fullName evidence="9">protein adenylyltransferase</fullName>
        <ecNumber evidence="9">2.7.7.108</ecNumber>
    </recommendedName>
</protein>
<evidence type="ECO:0000256" key="5">
    <source>
        <dbReference type="ARBA" id="ARBA00022723"/>
    </source>
</evidence>
<gene>
    <name evidence="14" type="ORF">B0H22_105153</name>
</gene>
<evidence type="ECO:0000256" key="3">
    <source>
        <dbReference type="ARBA" id="ARBA00022679"/>
    </source>
</evidence>
<evidence type="ECO:0000256" key="7">
    <source>
        <dbReference type="ARBA" id="ARBA00022840"/>
    </source>
</evidence>
<dbReference type="PANTHER" id="PTHR33571">
    <property type="entry name" value="SSL8005 PROTEIN"/>
    <property type="match status" value="1"/>
</dbReference>
<dbReference type="Proteomes" id="UP000251060">
    <property type="component" value="Unassembled WGS sequence"/>
</dbReference>
<dbReference type="PANTHER" id="PTHR33571:SF12">
    <property type="entry name" value="BSL3053 PROTEIN"/>
    <property type="match status" value="1"/>
</dbReference>
<comment type="similarity">
    <text evidence="10">Belongs to the MntA antitoxin family.</text>
</comment>
<dbReference type="GO" id="GO:0005524">
    <property type="term" value="F:ATP binding"/>
    <property type="evidence" value="ECO:0007669"/>
    <property type="project" value="UniProtKB-KW"/>
</dbReference>
<evidence type="ECO:0000256" key="10">
    <source>
        <dbReference type="ARBA" id="ARBA00038276"/>
    </source>
</evidence>
<dbReference type="SUPFAM" id="SSF81301">
    <property type="entry name" value="Nucleotidyltransferase"/>
    <property type="match status" value="1"/>
</dbReference>
<accession>A0A314ZXH7</accession>
<keyword evidence="2" id="KW-1277">Toxin-antitoxin system</keyword>
<evidence type="ECO:0000256" key="4">
    <source>
        <dbReference type="ARBA" id="ARBA00022695"/>
    </source>
</evidence>
<evidence type="ECO:0000256" key="2">
    <source>
        <dbReference type="ARBA" id="ARBA00022649"/>
    </source>
</evidence>
<keyword evidence="4" id="KW-0548">Nucleotidyltransferase</keyword>
<comment type="catalytic activity">
    <reaction evidence="11">
        <text>O-(5'-adenylyl)-L-tyrosyl-[protein] + ATP = O-[5'-(adenylyl-(5'-&gt;3')-adenylyl)]-L-tyrosyl-[protein] + diphosphate</text>
        <dbReference type="Rhea" id="RHEA:66528"/>
        <dbReference type="Rhea" id="RHEA-COMP:13846"/>
        <dbReference type="Rhea" id="RHEA-COMP:17046"/>
        <dbReference type="ChEBI" id="CHEBI:30616"/>
        <dbReference type="ChEBI" id="CHEBI:33019"/>
        <dbReference type="ChEBI" id="CHEBI:83624"/>
        <dbReference type="ChEBI" id="CHEBI:167160"/>
    </reaction>
</comment>
<proteinExistence type="inferred from homology"/>
<comment type="catalytic activity">
    <reaction evidence="12">
        <text>L-tyrosyl-[protein] + ATP = O-(5'-adenylyl)-L-tyrosyl-[protein] + diphosphate</text>
        <dbReference type="Rhea" id="RHEA:54288"/>
        <dbReference type="Rhea" id="RHEA-COMP:10136"/>
        <dbReference type="Rhea" id="RHEA-COMP:13846"/>
        <dbReference type="ChEBI" id="CHEBI:30616"/>
        <dbReference type="ChEBI" id="CHEBI:33019"/>
        <dbReference type="ChEBI" id="CHEBI:46858"/>
        <dbReference type="ChEBI" id="CHEBI:83624"/>
        <dbReference type="EC" id="2.7.7.108"/>
    </reaction>
</comment>
<keyword evidence="6" id="KW-0547">Nucleotide-binding</keyword>
<comment type="caution">
    <text evidence="14">The sequence shown here is derived from an EMBL/GenBank/DDBJ whole genome shotgun (WGS) entry which is preliminary data.</text>
</comment>
<keyword evidence="3" id="KW-0808">Transferase</keyword>
<keyword evidence="5" id="KW-0479">Metal-binding</keyword>
<feature type="domain" description="Polymerase nucleotidyl transferase" evidence="13">
    <location>
        <begin position="28"/>
        <end position="113"/>
    </location>
</feature>
<dbReference type="InterPro" id="IPR002934">
    <property type="entry name" value="Polymerase_NTP_transf_dom"/>
</dbReference>
<name>A0A314ZXH7_9EURY</name>
<evidence type="ECO:0000256" key="12">
    <source>
        <dbReference type="ARBA" id="ARBA00048696"/>
    </source>
</evidence>
<reference evidence="14 15" key="1">
    <citation type="submission" date="2018-02" db="EMBL/GenBank/DDBJ databases">
        <title>Subsurface microbial communities from deep shales in Ohio and West Virginia, USA.</title>
        <authorList>
            <person name="Wrighton K."/>
        </authorList>
    </citation>
    <scope>NUCLEOTIDE SEQUENCE [LARGE SCALE GENOMIC DNA]</scope>
    <source>
        <strain evidence="14 15">DSM 10369</strain>
    </source>
</reference>
<dbReference type="Gene3D" id="3.30.460.10">
    <property type="entry name" value="Beta Polymerase, domain 2"/>
    <property type="match status" value="1"/>
</dbReference>
<dbReference type="EC" id="2.7.7.108" evidence="9"/>